<dbReference type="Pfam" id="PF08378">
    <property type="entry name" value="NERD"/>
    <property type="match status" value="1"/>
</dbReference>
<sequence>MDFHLSFLQEGKYFIFHDIRLPWKKEFSYQIDTLISQHYALILEIKNIAGTLFFDRPINQLIRIINEKEEGFPDPILQAKRHKLQLSKWLEENGFKRLPVEYLIIISNPSTIIKNASTTPYVNKISHSADLINKISDFEKVYRPILLQPKEIKKLNKLLLRADSTEGSDILPLYSLVPSDLLTGAQCRYCSHLPLIRSHGTWICTKCNIKDKEAHLQGLEDFMLLFQKKLSSSDLCRFLHLSSRHTALRIIKSLKISK</sequence>
<reference evidence="2 3" key="1">
    <citation type="submission" date="2017-11" db="EMBL/GenBank/DDBJ databases">
        <title>Comparitive Functional Genomics of Dry Heat Resistant strains isolated from the Viking Spacecraft.</title>
        <authorList>
            <person name="Seuylemezian A."/>
            <person name="Cooper K."/>
            <person name="Vaishampayan P."/>
        </authorList>
    </citation>
    <scope>NUCLEOTIDE SEQUENCE [LARGE SCALE GENOMIC DNA]</scope>
    <source>
        <strain evidence="2 3">V1-29</strain>
    </source>
</reference>
<name>A0A2N5M8R5_9BACI</name>
<comment type="caution">
    <text evidence="2">The sequence shown here is derived from an EMBL/GenBank/DDBJ whole genome shotgun (WGS) entry which is preliminary data.</text>
</comment>
<gene>
    <name evidence="2" type="ORF">CUU66_06155</name>
</gene>
<dbReference type="PROSITE" id="PS50965">
    <property type="entry name" value="NERD"/>
    <property type="match status" value="1"/>
</dbReference>
<feature type="domain" description="NERD" evidence="1">
    <location>
        <begin position="1"/>
        <end position="109"/>
    </location>
</feature>
<protein>
    <submittedName>
        <fullName evidence="2">NERD nuclease</fullName>
    </submittedName>
</protein>
<proteinExistence type="predicted"/>
<evidence type="ECO:0000313" key="2">
    <source>
        <dbReference type="EMBL" id="PLT30735.1"/>
    </source>
</evidence>
<evidence type="ECO:0000313" key="3">
    <source>
        <dbReference type="Proteomes" id="UP000234748"/>
    </source>
</evidence>
<keyword evidence="3" id="KW-1185">Reference proteome</keyword>
<evidence type="ECO:0000259" key="1">
    <source>
        <dbReference type="PROSITE" id="PS50965"/>
    </source>
</evidence>
<dbReference type="OrthoDB" id="569879at2"/>
<dbReference type="EMBL" id="PGUY01000017">
    <property type="protein sequence ID" value="PLT30735.1"/>
    <property type="molecule type" value="Genomic_DNA"/>
</dbReference>
<dbReference type="AlphaFoldDB" id="A0A2N5M8R5"/>
<accession>A0A2N5M8R5</accession>
<organism evidence="2 3">
    <name type="scientific">Peribacillus deserti</name>
    <dbReference type="NCBI Taxonomy" id="673318"/>
    <lineage>
        <taxon>Bacteria</taxon>
        <taxon>Bacillati</taxon>
        <taxon>Bacillota</taxon>
        <taxon>Bacilli</taxon>
        <taxon>Bacillales</taxon>
        <taxon>Bacillaceae</taxon>
        <taxon>Peribacillus</taxon>
    </lineage>
</organism>
<dbReference type="InterPro" id="IPR011528">
    <property type="entry name" value="NERD"/>
</dbReference>
<dbReference type="Proteomes" id="UP000234748">
    <property type="component" value="Unassembled WGS sequence"/>
</dbReference>